<dbReference type="Gene3D" id="3.30.390.50">
    <property type="entry name" value="CO dehydrogenase flavoprotein, C-terminal domain"/>
    <property type="match status" value="1"/>
</dbReference>
<accession>G7W7T2</accession>
<gene>
    <name evidence="5" type="ordered locus">Desor_0443</name>
</gene>
<keyword evidence="3" id="KW-0560">Oxidoreductase</keyword>
<feature type="domain" description="FAD-binding PCMH-type" evidence="4">
    <location>
        <begin position="1"/>
        <end position="174"/>
    </location>
</feature>
<evidence type="ECO:0000256" key="3">
    <source>
        <dbReference type="ARBA" id="ARBA00023002"/>
    </source>
</evidence>
<dbReference type="OrthoDB" id="9789842at2"/>
<organism evidence="5 6">
    <name type="scientific">Desulfosporosinus orientis (strain ATCC 19365 / DSM 765 / NCIMB 8382 / VKM B-1628 / Singapore I)</name>
    <name type="common">Desulfotomaculum orientis</name>
    <dbReference type="NCBI Taxonomy" id="768706"/>
    <lineage>
        <taxon>Bacteria</taxon>
        <taxon>Bacillati</taxon>
        <taxon>Bacillota</taxon>
        <taxon>Clostridia</taxon>
        <taxon>Eubacteriales</taxon>
        <taxon>Desulfitobacteriaceae</taxon>
        <taxon>Desulfosporosinus</taxon>
    </lineage>
</organism>
<evidence type="ECO:0000313" key="5">
    <source>
        <dbReference type="EMBL" id="AET66147.1"/>
    </source>
</evidence>
<dbReference type="HOGENOM" id="CLU_058050_0_1_9"/>
<dbReference type="PATRIC" id="fig|768706.3.peg.409"/>
<dbReference type="Gene3D" id="3.30.465.10">
    <property type="match status" value="1"/>
</dbReference>
<evidence type="ECO:0000256" key="2">
    <source>
        <dbReference type="ARBA" id="ARBA00022827"/>
    </source>
</evidence>
<dbReference type="SUPFAM" id="SSF56176">
    <property type="entry name" value="FAD-binding/transporter-associated domain-like"/>
    <property type="match status" value="1"/>
</dbReference>
<evidence type="ECO:0000259" key="4">
    <source>
        <dbReference type="PROSITE" id="PS51387"/>
    </source>
</evidence>
<dbReference type="InterPro" id="IPR016169">
    <property type="entry name" value="FAD-bd_PCMH_sub2"/>
</dbReference>
<dbReference type="eggNOG" id="COG1319">
    <property type="taxonomic scope" value="Bacteria"/>
</dbReference>
<dbReference type="Pfam" id="PF03450">
    <property type="entry name" value="CO_deh_flav_C"/>
    <property type="match status" value="1"/>
</dbReference>
<dbReference type="SUPFAM" id="SSF55447">
    <property type="entry name" value="CO dehydrogenase flavoprotein C-terminal domain-like"/>
    <property type="match status" value="1"/>
</dbReference>
<dbReference type="PROSITE" id="PS51387">
    <property type="entry name" value="FAD_PCMH"/>
    <property type="match status" value="1"/>
</dbReference>
<dbReference type="PANTHER" id="PTHR42659">
    <property type="entry name" value="XANTHINE DEHYDROGENASE SUBUNIT C-RELATED"/>
    <property type="match status" value="1"/>
</dbReference>
<dbReference type="AlphaFoldDB" id="G7W7T2"/>
<evidence type="ECO:0000256" key="1">
    <source>
        <dbReference type="ARBA" id="ARBA00022630"/>
    </source>
</evidence>
<protein>
    <submittedName>
        <fullName evidence="5">Aerobic-type carbon monoxide dehydrogenase, middle subunit CoxM/CutM-like protein</fullName>
    </submittedName>
</protein>
<dbReference type="Gene3D" id="3.30.43.10">
    <property type="entry name" value="Uridine Diphospho-n-acetylenolpyruvylglucosamine Reductase, domain 2"/>
    <property type="match status" value="1"/>
</dbReference>
<dbReference type="InterPro" id="IPR036683">
    <property type="entry name" value="CO_DH_flav_C_dom_sf"/>
</dbReference>
<dbReference type="InterPro" id="IPR051312">
    <property type="entry name" value="Diverse_Substr_Oxidored"/>
</dbReference>
<dbReference type="InterPro" id="IPR005107">
    <property type="entry name" value="CO_DH_flav_C"/>
</dbReference>
<dbReference type="SMART" id="SM01092">
    <property type="entry name" value="CO_deh_flav_C"/>
    <property type="match status" value="1"/>
</dbReference>
<dbReference type="STRING" id="768706.Desor_0443"/>
<dbReference type="InterPro" id="IPR002346">
    <property type="entry name" value="Mopterin_DH_FAD-bd"/>
</dbReference>
<dbReference type="GO" id="GO:0016491">
    <property type="term" value="F:oxidoreductase activity"/>
    <property type="evidence" value="ECO:0007669"/>
    <property type="project" value="UniProtKB-KW"/>
</dbReference>
<dbReference type="KEGG" id="dor:Desor_0443"/>
<dbReference type="InterPro" id="IPR036318">
    <property type="entry name" value="FAD-bd_PCMH-like_sf"/>
</dbReference>
<keyword evidence="1" id="KW-0285">Flavoprotein</keyword>
<reference evidence="5 6" key="2">
    <citation type="journal article" date="2012" name="J. Bacteriol.">
        <title>Complete genome sequences of Desulfosporosinus orientis DSM765T, Desulfosporosinus youngiae DSM17734T, Desulfosporosinus meridiei DSM13257T, and Desulfosporosinus acidiphilus DSM22704T.</title>
        <authorList>
            <person name="Pester M."/>
            <person name="Brambilla E."/>
            <person name="Alazard D."/>
            <person name="Rattei T."/>
            <person name="Weinmaier T."/>
            <person name="Han J."/>
            <person name="Lucas S."/>
            <person name="Lapidus A."/>
            <person name="Cheng J.F."/>
            <person name="Goodwin L."/>
            <person name="Pitluck S."/>
            <person name="Peters L."/>
            <person name="Ovchinnikova G."/>
            <person name="Teshima H."/>
            <person name="Detter J.C."/>
            <person name="Han C.S."/>
            <person name="Tapia R."/>
            <person name="Land M.L."/>
            <person name="Hauser L."/>
            <person name="Kyrpides N.C."/>
            <person name="Ivanova N.N."/>
            <person name="Pagani I."/>
            <person name="Huntmann M."/>
            <person name="Wei C.L."/>
            <person name="Davenport K.W."/>
            <person name="Daligault H."/>
            <person name="Chain P.S."/>
            <person name="Chen A."/>
            <person name="Mavromatis K."/>
            <person name="Markowitz V."/>
            <person name="Szeto E."/>
            <person name="Mikhailova N."/>
            <person name="Pati A."/>
            <person name="Wagner M."/>
            <person name="Woyke T."/>
            <person name="Ollivier B."/>
            <person name="Klenk H.P."/>
            <person name="Spring S."/>
            <person name="Loy A."/>
        </authorList>
    </citation>
    <scope>NUCLEOTIDE SEQUENCE [LARGE SCALE GENOMIC DNA]</scope>
    <source>
        <strain evidence="6">ATCC 19365 / DSM 765 / NCIMB 8382 / VKM B-1628</strain>
    </source>
</reference>
<keyword evidence="2" id="KW-0274">FAD</keyword>
<keyword evidence="6" id="KW-1185">Reference proteome</keyword>
<dbReference type="GO" id="GO:0071949">
    <property type="term" value="F:FAD binding"/>
    <property type="evidence" value="ECO:0007669"/>
    <property type="project" value="InterPro"/>
</dbReference>
<name>G7W7T2_DESOD</name>
<dbReference type="InterPro" id="IPR016167">
    <property type="entry name" value="FAD-bd_PCMH_sub1"/>
</dbReference>
<proteinExistence type="predicted"/>
<dbReference type="RefSeq" id="WP_014182973.1">
    <property type="nucleotide sequence ID" value="NC_016584.1"/>
</dbReference>
<evidence type="ECO:0000313" key="6">
    <source>
        <dbReference type="Proteomes" id="UP000006346"/>
    </source>
</evidence>
<sequence length="288" mass="30708">MSRFKYYRPKCLDEAFKLMAENPGYSLLAGGTDLMVKLKESLIKPTAVIDLDELEELKGINLEAGEIVLGASTTHTRLNQSELINQYAPALAKAAGIVGSPQIRNKGTVGGNMVNASPAADTVPALIALGAEVTLSSKEAVKTIPLDELFLGPGRTVLKPGELITTISFQVSNHQGCSFQKLGKRKALAISVINASASLEIDPETRVIKKARIALGSVAATAIRGMAGEKILIGNHYSPELIKEAAEAVAEAIKPIDDVRSTAVYRTRAARVLVRRALEEAGSRITCY</sequence>
<reference evidence="6" key="1">
    <citation type="submission" date="2011-11" db="EMBL/GenBank/DDBJ databases">
        <title>Complete sequence of Desulfosporosinus orientis DSM 765.</title>
        <authorList>
            <person name="Lucas S."/>
            <person name="Han J."/>
            <person name="Lapidus A."/>
            <person name="Cheng J.-F."/>
            <person name="Goodwin L."/>
            <person name="Pitluck S."/>
            <person name="Peters L."/>
            <person name="Ovchinnikova G."/>
            <person name="Teshima H."/>
            <person name="Detter J.C."/>
            <person name="Han C."/>
            <person name="Tapia R."/>
            <person name="Land M."/>
            <person name="Hauser L."/>
            <person name="Kyrpides N."/>
            <person name="Ivanova N."/>
            <person name="Pagani I."/>
            <person name="Pester M."/>
            <person name="Spring S."/>
            <person name="Ollivier B."/>
            <person name="Rattei T."/>
            <person name="Klenk H.-P."/>
            <person name="Wagner M."/>
            <person name="Loy A."/>
            <person name="Woyke T."/>
        </authorList>
    </citation>
    <scope>NUCLEOTIDE SEQUENCE [LARGE SCALE GENOMIC DNA]</scope>
    <source>
        <strain evidence="6">ATCC 19365 / DSM 765 / NCIMB 8382 / VKM B-1628</strain>
    </source>
</reference>
<dbReference type="Proteomes" id="UP000006346">
    <property type="component" value="Chromosome"/>
</dbReference>
<dbReference type="PANTHER" id="PTHR42659:SF2">
    <property type="entry name" value="XANTHINE DEHYDROGENASE SUBUNIT C-RELATED"/>
    <property type="match status" value="1"/>
</dbReference>
<dbReference type="InterPro" id="IPR016166">
    <property type="entry name" value="FAD-bd_PCMH"/>
</dbReference>
<dbReference type="EMBL" id="CP003108">
    <property type="protein sequence ID" value="AET66147.1"/>
    <property type="molecule type" value="Genomic_DNA"/>
</dbReference>
<dbReference type="Pfam" id="PF00941">
    <property type="entry name" value="FAD_binding_5"/>
    <property type="match status" value="1"/>
</dbReference>